<dbReference type="InterPro" id="IPR003961">
    <property type="entry name" value="FN3_dom"/>
</dbReference>
<dbReference type="EMBL" id="SGIT01000002">
    <property type="protein sequence ID" value="RZF59585.1"/>
    <property type="molecule type" value="Genomic_DNA"/>
</dbReference>
<evidence type="ECO:0000313" key="3">
    <source>
        <dbReference type="EMBL" id="RZF59585.1"/>
    </source>
</evidence>
<keyword evidence="1" id="KW-0732">Signal</keyword>
<dbReference type="SUPFAM" id="SSF49265">
    <property type="entry name" value="Fibronectin type III"/>
    <property type="match status" value="1"/>
</dbReference>
<dbReference type="RefSeq" id="WP_130141505.1">
    <property type="nucleotide sequence ID" value="NZ_SGIT01000002.1"/>
</dbReference>
<dbReference type="OrthoDB" id="689754at2"/>
<dbReference type="Gene3D" id="2.60.40.10">
    <property type="entry name" value="Immunoglobulins"/>
    <property type="match status" value="4"/>
</dbReference>
<keyword evidence="4" id="KW-1185">Reference proteome</keyword>
<feature type="domain" description="Fibronectin type-III" evidence="2">
    <location>
        <begin position="571"/>
        <end position="657"/>
    </location>
</feature>
<accession>A0A4Q6XJQ1</accession>
<dbReference type="InterPro" id="IPR013783">
    <property type="entry name" value="Ig-like_fold"/>
</dbReference>
<name>A0A4Q6XJQ1_9SPHI</name>
<organism evidence="3 4">
    <name type="scientific">Sphingobacterium corticibacterium</name>
    <dbReference type="NCBI Taxonomy" id="2484746"/>
    <lineage>
        <taxon>Bacteria</taxon>
        <taxon>Pseudomonadati</taxon>
        <taxon>Bacteroidota</taxon>
        <taxon>Sphingobacteriia</taxon>
        <taxon>Sphingobacteriales</taxon>
        <taxon>Sphingobacteriaceae</taxon>
        <taxon>Sphingobacterium</taxon>
    </lineage>
</organism>
<dbReference type="InterPro" id="IPR036116">
    <property type="entry name" value="FN3_sf"/>
</dbReference>
<evidence type="ECO:0000259" key="2">
    <source>
        <dbReference type="PROSITE" id="PS50853"/>
    </source>
</evidence>
<feature type="signal peptide" evidence="1">
    <location>
        <begin position="1"/>
        <end position="24"/>
    </location>
</feature>
<evidence type="ECO:0000313" key="4">
    <source>
        <dbReference type="Proteomes" id="UP000292855"/>
    </source>
</evidence>
<protein>
    <recommendedName>
        <fullName evidence="2">Fibronectin type-III domain-containing protein</fullName>
    </recommendedName>
</protein>
<sequence length="657" mass="74503">MKNIVCFFSVILLYATSLSGQEQATVINMISTPNGIYADLNNMDFGNKSYVVLRKEIQQAEYQPVLQHDPVRSAKELAKRINDLLFYMPDSSPLSDSTVNMLWSYWHNQETQIEFVTAPAPHLKLYVGLAFLDTSVELGKSYDYIIENEDGDRYSGSVVHRLDTIDFAAMRSFDVDPGEGYPELRFRSSTANGAPSFELYRKASGGFDDFEKIHTTKGMVLNEMQDSVIYFTQDTTVLQSVRYDYFIRGKDLMGNLGIASDTVSLQVGGNRNVNAGFNINTTAVDRGIRITWDSLDQRYALQNILIYKSADYDTSYALLATLPVTDTEFIDYDVIGGGNYYYQLLIQGESNMSFASARTSGLYQGVVNLVPPHYVRGEIIDDKPQLSWMHQDSLNVAGYYVYRAVGRNGELQQVSNMIPYEKDSVTTFLDSTATDAGEVIYYGITAVSKTQSLSPMSELIAISIPEHKDRRVSAPDQLQVIWMDKNTVSITWRDMDRWEGSIDRYNIYRKPKDSAEFSEEPLATVGINEYVDTLRAKDRYDYAVQSVSIHKNQSALSTPIHIERIPEKLLPPLKVRVMENKGKVYLTWDGSEAPIQKYHIYRVVNTDSPVLYKTLEGNLTAIEDTDIKQGNNYLYYVACVDQDEMESDWSEEVIYSP</sequence>
<feature type="chain" id="PRO_5020982096" description="Fibronectin type-III domain-containing protein" evidence="1">
    <location>
        <begin position="25"/>
        <end position="657"/>
    </location>
</feature>
<dbReference type="AlphaFoldDB" id="A0A4Q6XJQ1"/>
<feature type="domain" description="Fibronectin type-III" evidence="2">
    <location>
        <begin position="474"/>
        <end position="568"/>
    </location>
</feature>
<comment type="caution">
    <text evidence="3">The sequence shown here is derived from an EMBL/GenBank/DDBJ whole genome shotgun (WGS) entry which is preliminary data.</text>
</comment>
<proteinExistence type="predicted"/>
<dbReference type="Proteomes" id="UP000292855">
    <property type="component" value="Unassembled WGS sequence"/>
</dbReference>
<gene>
    <name evidence="3" type="ORF">EWE74_10510</name>
</gene>
<evidence type="ECO:0000256" key="1">
    <source>
        <dbReference type="SAM" id="SignalP"/>
    </source>
</evidence>
<dbReference type="CDD" id="cd00063">
    <property type="entry name" value="FN3"/>
    <property type="match status" value="1"/>
</dbReference>
<reference evidence="3 4" key="1">
    <citation type="submission" date="2019-02" db="EMBL/GenBank/DDBJ databases">
        <authorList>
            <person name="Li Y."/>
        </authorList>
    </citation>
    <scope>NUCLEOTIDE SEQUENCE [LARGE SCALE GENOMIC DNA]</scope>
    <source>
        <strain evidence="3 4">30C10-4-7</strain>
    </source>
</reference>
<dbReference type="PROSITE" id="PS50853">
    <property type="entry name" value="FN3"/>
    <property type="match status" value="2"/>
</dbReference>